<dbReference type="Proteomes" id="UP000579945">
    <property type="component" value="Unassembled WGS sequence"/>
</dbReference>
<dbReference type="Pfam" id="PF13563">
    <property type="entry name" value="2_5_RNA_ligase2"/>
    <property type="match status" value="1"/>
</dbReference>
<accession>A0A7W5VB20</accession>
<dbReference type="InterPro" id="IPR009097">
    <property type="entry name" value="Cyclic_Pdiesterase"/>
</dbReference>
<keyword evidence="2" id="KW-1185">Reference proteome</keyword>
<dbReference type="RefSeq" id="WP_183651375.1">
    <property type="nucleotide sequence ID" value="NZ_BAAAXX010000081.1"/>
</dbReference>
<name>A0A7W5VB20_9ACTN</name>
<dbReference type="Gene3D" id="3.90.1140.10">
    <property type="entry name" value="Cyclic phosphodiesterase"/>
    <property type="match status" value="1"/>
</dbReference>
<gene>
    <name evidence="1" type="ORF">FHR33_004738</name>
</gene>
<dbReference type="AlphaFoldDB" id="A0A7W5VB20"/>
<organism evidence="1 2">
    <name type="scientific">Nonomuraea dietziae</name>
    <dbReference type="NCBI Taxonomy" id="65515"/>
    <lineage>
        <taxon>Bacteria</taxon>
        <taxon>Bacillati</taxon>
        <taxon>Actinomycetota</taxon>
        <taxon>Actinomycetes</taxon>
        <taxon>Streptosporangiales</taxon>
        <taxon>Streptosporangiaceae</taxon>
        <taxon>Nonomuraea</taxon>
    </lineage>
</organism>
<evidence type="ECO:0000313" key="2">
    <source>
        <dbReference type="Proteomes" id="UP000579945"/>
    </source>
</evidence>
<reference evidence="1 2" key="1">
    <citation type="submission" date="2020-08" db="EMBL/GenBank/DDBJ databases">
        <title>Sequencing the genomes of 1000 actinobacteria strains.</title>
        <authorList>
            <person name="Klenk H.-P."/>
        </authorList>
    </citation>
    <scope>NUCLEOTIDE SEQUENCE [LARGE SCALE GENOMIC DNA]</scope>
    <source>
        <strain evidence="1 2">DSM 44320</strain>
    </source>
</reference>
<proteinExistence type="predicted"/>
<dbReference type="SUPFAM" id="SSF55144">
    <property type="entry name" value="LigT-like"/>
    <property type="match status" value="1"/>
</dbReference>
<comment type="caution">
    <text evidence="1">The sequence shown here is derived from an EMBL/GenBank/DDBJ whole genome shotgun (WGS) entry which is preliminary data.</text>
</comment>
<evidence type="ECO:0000313" key="1">
    <source>
        <dbReference type="EMBL" id="MBB3728878.1"/>
    </source>
</evidence>
<dbReference type="GeneID" id="95391090"/>
<sequence>MSRYGEFFARGRSALLDGQATYDRPPVEGARRWGAAAVLRPSGPVLDRLVELAGELRPVVGPGHWVHGPDALHVTLRSLEPYREDVTDRRVYGAALEKAMRGLPPVRVELRGVAGHHGGVLVWATPADETLATLQKRFAHALGEKGAFESWTRDIWYVSLVHFAAPVERPEAIVGWCEERADLTVGVAELSRAEIVRAVHTGGGVRLVTLERAECGP</sequence>
<dbReference type="EMBL" id="JACIBV010000001">
    <property type="protein sequence ID" value="MBB3728878.1"/>
    <property type="molecule type" value="Genomic_DNA"/>
</dbReference>
<protein>
    <submittedName>
        <fullName evidence="1">Uncharacterized protein</fullName>
    </submittedName>
</protein>